<dbReference type="SUPFAM" id="SSF54495">
    <property type="entry name" value="UBC-like"/>
    <property type="match status" value="1"/>
</dbReference>
<accession>E4YFR6</accession>
<dbReference type="CDD" id="cd23802">
    <property type="entry name" value="UBCc_UBE2Q"/>
    <property type="match status" value="1"/>
</dbReference>
<feature type="compositionally biased region" description="Acidic residues" evidence="1">
    <location>
        <begin position="67"/>
        <end position="82"/>
    </location>
</feature>
<evidence type="ECO:0000313" key="3">
    <source>
        <dbReference type="EMBL" id="CBY34340.1"/>
    </source>
</evidence>
<evidence type="ECO:0000259" key="2">
    <source>
        <dbReference type="PROSITE" id="PS50127"/>
    </source>
</evidence>
<dbReference type="AlphaFoldDB" id="E4YFR6"/>
<feature type="region of interest" description="Disordered" evidence="1">
    <location>
        <begin position="61"/>
        <end position="82"/>
    </location>
</feature>
<dbReference type="InterPro" id="IPR000608">
    <property type="entry name" value="UBC"/>
</dbReference>
<dbReference type="Pfam" id="PF00179">
    <property type="entry name" value="UQ_con"/>
    <property type="match status" value="1"/>
</dbReference>
<dbReference type="InterPro" id="IPR016135">
    <property type="entry name" value="UBQ-conjugating_enzyme/RWD"/>
</dbReference>
<organism evidence="3">
    <name type="scientific">Oikopleura dioica</name>
    <name type="common">Tunicate</name>
    <dbReference type="NCBI Taxonomy" id="34765"/>
    <lineage>
        <taxon>Eukaryota</taxon>
        <taxon>Metazoa</taxon>
        <taxon>Chordata</taxon>
        <taxon>Tunicata</taxon>
        <taxon>Appendicularia</taxon>
        <taxon>Copelata</taxon>
        <taxon>Oikopleuridae</taxon>
        <taxon>Oikopleura</taxon>
    </lineage>
</organism>
<dbReference type="Proteomes" id="UP000011014">
    <property type="component" value="Unassembled WGS sequence"/>
</dbReference>
<feature type="domain" description="UBC core" evidence="2">
    <location>
        <begin position="133"/>
        <end position="315"/>
    </location>
</feature>
<gene>
    <name evidence="3" type="ORF">GSOID_T00024358001</name>
</gene>
<name>E4YFR6_OIKDI</name>
<dbReference type="SMART" id="SM00212">
    <property type="entry name" value="UBCc"/>
    <property type="match status" value="1"/>
</dbReference>
<sequence length="320" mass="35995">ILKDLPEQSSILTTLKYIVDRVNNAFKLEIEPVVLSADEESLLEKECSSCSDELVESKEKLSNLSLSEDENEDDTDSDTGDEFLDDLNWQVEKKPVDDNEGLDSAHVLVLDKLQVTATRSLGHYQRSKDASVTASDRLLKELRAVYKSEVVKQGKMTVEPIEDNIYELKVVWFIFDPDSALAKDLAKLAEEKGEKVGVEFRFHFSADYPFDPPFVRVVSPKLVGGHVFRGGAICMELLTKSGWSASYMIETVCMQLSATIVCGESRVLSIQEEKAILEAFKKQRGTTLSSTEYSLEAAKRSFRHIEQSHQKYGWNPNPKS</sequence>
<feature type="non-terminal residue" evidence="3">
    <location>
        <position position="1"/>
    </location>
</feature>
<reference evidence="3" key="1">
    <citation type="journal article" date="2010" name="Science">
        <title>Plasticity of animal genome architecture unmasked by rapid evolution of a pelagic tunicate.</title>
        <authorList>
            <person name="Denoeud F."/>
            <person name="Henriet S."/>
            <person name="Mungpakdee S."/>
            <person name="Aury J.M."/>
            <person name="Da Silva C."/>
            <person name="Brinkmann H."/>
            <person name="Mikhaleva J."/>
            <person name="Olsen L.C."/>
            <person name="Jubin C."/>
            <person name="Canestro C."/>
            <person name="Bouquet J.M."/>
            <person name="Danks G."/>
            <person name="Poulain J."/>
            <person name="Campsteijn C."/>
            <person name="Adamski M."/>
            <person name="Cross I."/>
            <person name="Yadetie F."/>
            <person name="Muffato M."/>
            <person name="Louis A."/>
            <person name="Butcher S."/>
            <person name="Tsagkogeorga G."/>
            <person name="Konrad A."/>
            <person name="Singh S."/>
            <person name="Jensen M.F."/>
            <person name="Cong E.H."/>
            <person name="Eikeseth-Otteraa H."/>
            <person name="Noel B."/>
            <person name="Anthouard V."/>
            <person name="Porcel B.M."/>
            <person name="Kachouri-Lafond R."/>
            <person name="Nishino A."/>
            <person name="Ugolini M."/>
            <person name="Chourrout P."/>
            <person name="Nishida H."/>
            <person name="Aasland R."/>
            <person name="Huzurbazar S."/>
            <person name="Westhof E."/>
            <person name="Delsuc F."/>
            <person name="Lehrach H."/>
            <person name="Reinhardt R."/>
            <person name="Weissenbach J."/>
            <person name="Roy S.W."/>
            <person name="Artiguenave F."/>
            <person name="Postlethwait J.H."/>
            <person name="Manak J.R."/>
            <person name="Thompson E.M."/>
            <person name="Jaillon O."/>
            <person name="Du Pasquier L."/>
            <person name="Boudinot P."/>
            <person name="Liberles D.A."/>
            <person name="Volff J.N."/>
            <person name="Philippe H."/>
            <person name="Lenhard B."/>
            <person name="Roest Crollius H."/>
            <person name="Wincker P."/>
            <person name="Chourrout D."/>
        </authorList>
    </citation>
    <scope>NUCLEOTIDE SEQUENCE [LARGE SCALE GENOMIC DNA]</scope>
</reference>
<dbReference type="PROSITE" id="PS50127">
    <property type="entry name" value="UBC_2"/>
    <property type="match status" value="1"/>
</dbReference>
<proteinExistence type="predicted"/>
<dbReference type="Gene3D" id="3.10.110.10">
    <property type="entry name" value="Ubiquitin Conjugating Enzyme"/>
    <property type="match status" value="1"/>
</dbReference>
<dbReference type="EMBL" id="FN654498">
    <property type="protein sequence ID" value="CBY34340.1"/>
    <property type="molecule type" value="Genomic_DNA"/>
</dbReference>
<protein>
    <recommendedName>
        <fullName evidence="2">UBC core domain-containing protein</fullName>
    </recommendedName>
</protein>
<evidence type="ECO:0000256" key="1">
    <source>
        <dbReference type="SAM" id="MobiDB-lite"/>
    </source>
</evidence>